<reference evidence="1 2" key="1">
    <citation type="journal article" date="2016" name="Mol. Biol. Evol.">
        <title>Comparative Genomics of Early-Diverging Mushroom-Forming Fungi Provides Insights into the Origins of Lignocellulose Decay Capabilities.</title>
        <authorList>
            <person name="Nagy L.G."/>
            <person name="Riley R."/>
            <person name="Tritt A."/>
            <person name="Adam C."/>
            <person name="Daum C."/>
            <person name="Floudas D."/>
            <person name="Sun H."/>
            <person name="Yadav J.S."/>
            <person name="Pangilinan J."/>
            <person name="Larsson K.H."/>
            <person name="Matsuura K."/>
            <person name="Barry K."/>
            <person name="Labutti K."/>
            <person name="Kuo R."/>
            <person name="Ohm R.A."/>
            <person name="Bhattacharya S.S."/>
            <person name="Shirouzu T."/>
            <person name="Yoshinaga Y."/>
            <person name="Martin F.M."/>
            <person name="Grigoriev I.V."/>
            <person name="Hibbett D.S."/>
        </authorList>
    </citation>
    <scope>NUCLEOTIDE SEQUENCE [LARGE SCALE GENOMIC DNA]</scope>
    <source>
        <strain evidence="1 2">HHB10207 ss-3</strain>
    </source>
</reference>
<keyword evidence="2" id="KW-1185">Reference proteome</keyword>
<dbReference type="AlphaFoldDB" id="A0A166CL66"/>
<evidence type="ECO:0000313" key="2">
    <source>
        <dbReference type="Proteomes" id="UP000076798"/>
    </source>
</evidence>
<name>A0A166CL66_9AGAM</name>
<protein>
    <submittedName>
        <fullName evidence="1">Uncharacterized protein</fullName>
    </submittedName>
</protein>
<organism evidence="1 2">
    <name type="scientific">Sistotremastrum suecicum HHB10207 ss-3</name>
    <dbReference type="NCBI Taxonomy" id="1314776"/>
    <lineage>
        <taxon>Eukaryota</taxon>
        <taxon>Fungi</taxon>
        <taxon>Dikarya</taxon>
        <taxon>Basidiomycota</taxon>
        <taxon>Agaricomycotina</taxon>
        <taxon>Agaricomycetes</taxon>
        <taxon>Sistotremastrales</taxon>
        <taxon>Sistotremastraceae</taxon>
        <taxon>Sistotremastrum</taxon>
    </lineage>
</organism>
<accession>A0A166CL66</accession>
<proteinExistence type="predicted"/>
<dbReference type="Proteomes" id="UP000076798">
    <property type="component" value="Unassembled WGS sequence"/>
</dbReference>
<sequence>MSSKEVDLGECLCGLEAWKQCVLIYFEAVINRSLTCIDHSVVSSHIESTLWCTRNQRRIDSPIAILIPNLTLDHEISSLAEAVLQKILRPVSPTVCSLTRIILSPTRSQLLIGTSKYDVQKILFLRDLRHHVFYQNLVKALRNWLNFCHTFCLPSAQYIILVLSIALKSPRRLVCLEFTAVFHNLRQIQLIHITGSFLCTGFFL</sequence>
<dbReference type="EMBL" id="KV428081">
    <property type="protein sequence ID" value="KZT37581.1"/>
    <property type="molecule type" value="Genomic_DNA"/>
</dbReference>
<evidence type="ECO:0000313" key="1">
    <source>
        <dbReference type="EMBL" id="KZT37581.1"/>
    </source>
</evidence>
<gene>
    <name evidence="1" type="ORF">SISSUDRAFT_837705</name>
</gene>